<dbReference type="EMBL" id="SOCA01000010">
    <property type="protein sequence ID" value="TDU64573.1"/>
    <property type="molecule type" value="Genomic_DNA"/>
</dbReference>
<comment type="pathway">
    <text evidence="1 9">Bacterial outer membrane biogenesis; LPS core biosynthesis.</text>
</comment>
<dbReference type="GO" id="GO:0009244">
    <property type="term" value="P:lipopolysaccharide core region biosynthetic process"/>
    <property type="evidence" value="ECO:0007669"/>
    <property type="project" value="UniProtKB-UniRule"/>
</dbReference>
<dbReference type="SUPFAM" id="SSF53756">
    <property type="entry name" value="UDP-Glycosyltransferase/glycogen phosphorylase"/>
    <property type="match status" value="1"/>
</dbReference>
<keyword evidence="4 9" id="KW-0808">Transferase</keyword>
<dbReference type="Gene3D" id="3.40.50.2000">
    <property type="entry name" value="Glycogen Phosphorylase B"/>
    <property type="match status" value="1"/>
</dbReference>
<dbReference type="OrthoDB" id="9789797at2"/>
<dbReference type="UniPathway" id="UPA00958"/>
<dbReference type="GO" id="GO:0043842">
    <property type="term" value="F:Kdo transferase activity"/>
    <property type="evidence" value="ECO:0007669"/>
    <property type="project" value="UniProtKB-EC"/>
</dbReference>
<dbReference type="AlphaFoldDB" id="A0A4R7RM52"/>
<dbReference type="InterPro" id="IPR039901">
    <property type="entry name" value="Kdotransferase"/>
</dbReference>
<evidence type="ECO:0000256" key="4">
    <source>
        <dbReference type="ARBA" id="ARBA00022679"/>
    </source>
</evidence>
<evidence type="ECO:0000256" key="7">
    <source>
        <dbReference type="PIRSR" id="PIRSR639901-1"/>
    </source>
</evidence>
<organism evidence="11 12">
    <name type="scientific">Prosthecobacter fusiformis</name>
    <dbReference type="NCBI Taxonomy" id="48464"/>
    <lineage>
        <taxon>Bacteria</taxon>
        <taxon>Pseudomonadati</taxon>
        <taxon>Verrucomicrobiota</taxon>
        <taxon>Verrucomicrobiia</taxon>
        <taxon>Verrucomicrobiales</taxon>
        <taxon>Verrucomicrobiaceae</taxon>
        <taxon>Prosthecobacter</taxon>
    </lineage>
</organism>
<keyword evidence="9" id="KW-0472">Membrane</keyword>
<sequence>MPIAGPTSRMSKIFSLCFYNLLLPVGLLFMLPSAIRKMRQRGGHWRDLAQRFGFLSSSQMQAVNALPQGANRLWIHAVSVGEVGIATKLIAQLLKSRPESGIVLTTTTPTGYAQAQEFAVRQMGKMVVLYSPLDLPGVGWKLLRLLAPAQLVLVEAEVWPNLVFAAYRRGIPVSLVNARLSPRSARRFQKLGFLVKPIFGMLHQVMVQEPEDVQRWLGLGIMPERVHHTGSIKFDPQGGAADPAQVESLRRVLQAAGIGSDQPLLLLASTHPGEEVLLAKVAQRLRMKHPRLALLIVPRHVERAAALMQELISIGLHPQRRSLIQARTLDLLIDTTGELRAWQELATLVVVGKSFLATGGQNPAEAVMARKPVLFGPHMENFQSLIELLLSRKGAVQVADADALEPALDTLLSDPAQCQELGENGEAALALHEGATSKTVALL</sequence>
<keyword evidence="9" id="KW-1133">Transmembrane helix</keyword>
<comment type="function">
    <text evidence="9">Involved in lipopolysaccharide (LPS) biosynthesis. Catalyzes the transfer of 3-deoxy-D-manno-octulosonate (Kdo) residue(s) from CMP-Kdo to lipid IV(A), the tetraacyldisaccharide-1,4'-bisphosphate precursor of lipid A.</text>
</comment>
<dbReference type="InterPro" id="IPR007507">
    <property type="entry name" value="Glycos_transf_N"/>
</dbReference>
<feature type="transmembrane region" description="Helical" evidence="9">
    <location>
        <begin position="12"/>
        <end position="31"/>
    </location>
</feature>
<reference evidence="11 12" key="1">
    <citation type="submission" date="2019-03" db="EMBL/GenBank/DDBJ databases">
        <title>Genomic Encyclopedia of Archaeal and Bacterial Type Strains, Phase II (KMG-II): from individual species to whole genera.</title>
        <authorList>
            <person name="Goeker M."/>
        </authorList>
    </citation>
    <scope>NUCLEOTIDE SEQUENCE [LARGE SCALE GENOMIC DNA]</scope>
    <source>
        <strain evidence="11 12">ATCC 25309</strain>
    </source>
</reference>
<keyword evidence="9" id="KW-0812">Transmembrane</keyword>
<evidence type="ECO:0000256" key="5">
    <source>
        <dbReference type="ARBA" id="ARBA00031445"/>
    </source>
</evidence>
<comment type="catalytic activity">
    <reaction evidence="6 9">
        <text>lipid IVA (E. coli) + CMP-3-deoxy-beta-D-manno-octulosonate = alpha-Kdo-(2-&gt;6)-lipid IVA (E. coli) + CMP + H(+)</text>
        <dbReference type="Rhea" id="RHEA:28066"/>
        <dbReference type="ChEBI" id="CHEBI:15378"/>
        <dbReference type="ChEBI" id="CHEBI:58603"/>
        <dbReference type="ChEBI" id="CHEBI:60364"/>
        <dbReference type="ChEBI" id="CHEBI:60377"/>
        <dbReference type="ChEBI" id="CHEBI:85987"/>
        <dbReference type="EC" id="2.4.99.12"/>
    </reaction>
</comment>
<evidence type="ECO:0000256" key="3">
    <source>
        <dbReference type="ARBA" id="ARBA00019077"/>
    </source>
</evidence>
<dbReference type="PANTHER" id="PTHR42755:SF1">
    <property type="entry name" value="3-DEOXY-D-MANNO-OCTULOSONIC ACID TRANSFERASE, MITOCHONDRIAL-RELATED"/>
    <property type="match status" value="1"/>
</dbReference>
<dbReference type="InterPro" id="IPR038107">
    <property type="entry name" value="Glycos_transf_N_sf"/>
</dbReference>
<gene>
    <name evidence="11" type="ORF">EI77_04023</name>
</gene>
<keyword evidence="9" id="KW-0448">Lipopolysaccharide biosynthesis</keyword>
<dbReference type="EC" id="2.4.99.12" evidence="2 9"/>
<accession>A0A4R7RM52</accession>
<feature type="domain" description="3-deoxy-D-manno-octulosonic-acid transferase N-terminal" evidence="10">
    <location>
        <begin position="48"/>
        <end position="235"/>
    </location>
</feature>
<comment type="caution">
    <text evidence="11">The sequence shown here is derived from an EMBL/GenBank/DDBJ whole genome shotgun (WGS) entry which is preliminary data.</text>
</comment>
<dbReference type="Proteomes" id="UP000295662">
    <property type="component" value="Unassembled WGS sequence"/>
</dbReference>
<feature type="site" description="Transition state stabilizer" evidence="8">
    <location>
        <position position="233"/>
    </location>
</feature>
<evidence type="ECO:0000256" key="1">
    <source>
        <dbReference type="ARBA" id="ARBA00004713"/>
    </source>
</evidence>
<dbReference type="Gene3D" id="3.40.50.11720">
    <property type="entry name" value="3-Deoxy-D-manno-octulosonic-acid transferase, N-terminal domain"/>
    <property type="match status" value="1"/>
</dbReference>
<keyword evidence="9" id="KW-1003">Cell membrane</keyword>
<comment type="subcellular location">
    <subcellularLocation>
        <location evidence="9">Cell membrane</location>
    </subcellularLocation>
</comment>
<name>A0A4R7RM52_9BACT</name>
<evidence type="ECO:0000256" key="8">
    <source>
        <dbReference type="PIRSR" id="PIRSR639901-2"/>
    </source>
</evidence>
<evidence type="ECO:0000313" key="11">
    <source>
        <dbReference type="EMBL" id="TDU64573.1"/>
    </source>
</evidence>
<proteinExistence type="inferred from homology"/>
<keyword evidence="12" id="KW-1185">Reference proteome</keyword>
<evidence type="ECO:0000256" key="6">
    <source>
        <dbReference type="ARBA" id="ARBA00049183"/>
    </source>
</evidence>
<dbReference type="PANTHER" id="PTHR42755">
    <property type="entry name" value="3-DEOXY-MANNO-OCTULOSONATE CYTIDYLYLTRANSFERASE"/>
    <property type="match status" value="1"/>
</dbReference>
<comment type="similarity">
    <text evidence="9">Belongs to the glycosyltransferase group 1 family.</text>
</comment>
<dbReference type="Pfam" id="PF04413">
    <property type="entry name" value="Glycos_transf_N"/>
    <property type="match status" value="1"/>
</dbReference>
<feature type="site" description="Transition state stabilizer" evidence="8">
    <location>
        <position position="155"/>
    </location>
</feature>
<dbReference type="GO" id="GO:0009245">
    <property type="term" value="P:lipid A biosynthetic process"/>
    <property type="evidence" value="ECO:0007669"/>
    <property type="project" value="TreeGrafter"/>
</dbReference>
<evidence type="ECO:0000256" key="2">
    <source>
        <dbReference type="ARBA" id="ARBA00012621"/>
    </source>
</evidence>
<evidence type="ECO:0000256" key="9">
    <source>
        <dbReference type="RuleBase" id="RU365103"/>
    </source>
</evidence>
<dbReference type="GO" id="GO:0005886">
    <property type="term" value="C:plasma membrane"/>
    <property type="evidence" value="ECO:0007669"/>
    <property type="project" value="UniProtKB-SubCell"/>
</dbReference>
<evidence type="ECO:0000259" key="10">
    <source>
        <dbReference type="Pfam" id="PF04413"/>
    </source>
</evidence>
<evidence type="ECO:0000313" key="12">
    <source>
        <dbReference type="Proteomes" id="UP000295662"/>
    </source>
</evidence>
<protein>
    <recommendedName>
        <fullName evidence="3 9">3-deoxy-D-manno-octulosonic acid transferase</fullName>
        <shortName evidence="9">Kdo transferase</shortName>
        <ecNumber evidence="2 9">2.4.99.12</ecNumber>
    </recommendedName>
    <alternativeName>
        <fullName evidence="5 9">Lipid IV(A) 3-deoxy-D-manno-octulosonic acid transferase</fullName>
    </alternativeName>
</protein>
<feature type="active site" description="Proton acceptor" evidence="7">
    <location>
        <position position="82"/>
    </location>
</feature>